<evidence type="ECO:0000256" key="6">
    <source>
        <dbReference type="ARBA" id="ARBA00022989"/>
    </source>
</evidence>
<feature type="transmembrane region" description="Helical" evidence="9">
    <location>
        <begin position="95"/>
        <end position="116"/>
    </location>
</feature>
<evidence type="ECO:0000256" key="1">
    <source>
        <dbReference type="ARBA" id="ARBA00004141"/>
    </source>
</evidence>
<feature type="transmembrane region" description="Helical" evidence="9">
    <location>
        <begin position="504"/>
        <end position="524"/>
    </location>
</feature>
<feature type="transmembrane region" description="Helical" evidence="9">
    <location>
        <begin position="264"/>
        <end position="288"/>
    </location>
</feature>
<keyword evidence="5 9" id="KW-0812">Transmembrane</keyword>
<dbReference type="EMBL" id="KB446537">
    <property type="protein sequence ID" value="EME46940.1"/>
    <property type="molecule type" value="Genomic_DNA"/>
</dbReference>
<keyword evidence="7 8" id="KW-0472">Membrane</keyword>
<feature type="transmembrane region" description="Helical" evidence="9">
    <location>
        <begin position="122"/>
        <end position="145"/>
    </location>
</feature>
<keyword evidence="6 9" id="KW-1133">Transmembrane helix</keyword>
<evidence type="ECO:0000313" key="11">
    <source>
        <dbReference type="Proteomes" id="UP000016933"/>
    </source>
</evidence>
<evidence type="ECO:0000256" key="8">
    <source>
        <dbReference type="PIRNR" id="PIRNR002744"/>
    </source>
</evidence>
<evidence type="ECO:0000313" key="10">
    <source>
        <dbReference type="EMBL" id="EME46940.1"/>
    </source>
</evidence>
<dbReference type="OMA" id="LWLSANM"/>
<name>N1PX02_DOTSN</name>
<comment type="subcellular location">
    <subcellularLocation>
        <location evidence="1">Membrane</location>
        <topology evidence="1">Multi-pass membrane protein</topology>
    </subcellularLocation>
</comment>
<feature type="transmembrane region" description="Helical" evidence="9">
    <location>
        <begin position="199"/>
        <end position="219"/>
    </location>
</feature>
<feature type="transmembrane region" description="Helical" evidence="9">
    <location>
        <begin position="468"/>
        <end position="492"/>
    </location>
</feature>
<dbReference type="OrthoDB" id="2116389at2759"/>
<accession>N1PX02</accession>
<dbReference type="HOGENOM" id="CLU_026016_2_2_1"/>
<dbReference type="GO" id="GO:0022857">
    <property type="term" value="F:transmembrane transporter activity"/>
    <property type="evidence" value="ECO:0007669"/>
    <property type="project" value="InterPro"/>
</dbReference>
<proteinExistence type="inferred from homology"/>
<gene>
    <name evidence="10" type="ORF">DOTSEDRAFT_149468</name>
</gene>
<keyword evidence="11" id="KW-1185">Reference proteome</keyword>
<evidence type="ECO:0000256" key="5">
    <source>
        <dbReference type="ARBA" id="ARBA00022692"/>
    </source>
</evidence>
<organism evidence="10 11">
    <name type="scientific">Dothistroma septosporum (strain NZE10 / CBS 128990)</name>
    <name type="common">Red band needle blight fungus</name>
    <name type="synonym">Mycosphaerella pini</name>
    <dbReference type="NCBI Taxonomy" id="675120"/>
    <lineage>
        <taxon>Eukaryota</taxon>
        <taxon>Fungi</taxon>
        <taxon>Dikarya</taxon>
        <taxon>Ascomycota</taxon>
        <taxon>Pezizomycotina</taxon>
        <taxon>Dothideomycetes</taxon>
        <taxon>Dothideomycetidae</taxon>
        <taxon>Mycosphaerellales</taxon>
        <taxon>Mycosphaerellaceae</taxon>
        <taxon>Dothistroma</taxon>
    </lineage>
</organism>
<dbReference type="Gene3D" id="1.10.4160.10">
    <property type="entry name" value="Hydantoin permease"/>
    <property type="match status" value="1"/>
</dbReference>
<evidence type="ECO:0000256" key="9">
    <source>
        <dbReference type="SAM" id="Phobius"/>
    </source>
</evidence>
<feature type="transmembrane region" description="Helical" evidence="9">
    <location>
        <begin position="226"/>
        <end position="244"/>
    </location>
</feature>
<evidence type="ECO:0000256" key="7">
    <source>
        <dbReference type="ARBA" id="ARBA00023136"/>
    </source>
</evidence>
<dbReference type="PANTHER" id="PTHR31806:SF1">
    <property type="entry name" value="PURINE-CYTOSINE PERMEASE FCY2-RELATED"/>
    <property type="match status" value="1"/>
</dbReference>
<dbReference type="STRING" id="675120.N1PX02"/>
<dbReference type="Pfam" id="PF02133">
    <property type="entry name" value="Transp_cyt_pur"/>
    <property type="match status" value="1"/>
</dbReference>
<dbReference type="FunFam" id="1.10.4160.10:FF:000002">
    <property type="entry name" value="Purine-cytosine permease fcyB"/>
    <property type="match status" value="1"/>
</dbReference>
<sequence length="534" mass="58685">MAYDHEYDVEKNGGVTGGVFNTDSEHSGHEKRTPSIVYEDGAVPGESFELGNGLYAKVQRLAGRFHVEQRGIERVPEDERTDTGFKALLNVSTMWLSANMVVSSFAIGILAKSLFYLGVADAMLVCLFFNLIGITPVCYFSCFGPKFGLRQMVLSRFWFGWWGVKLIAIFNVLACIGWSSVNSIVGAQLIHTVNNDVPGFAGVLIIAFCTMLVCFFGYKVVHAYEFYSWIPSFIIFMIVLGVFAHSGDFIDIPWETGTAEMGNVLSFGAVVFGFATGWTSYAADYTVYQPSTQSRRKVFFWTWLGLIVPLLFTEMLAIAIMSATAANGGNNRYQTGYEASGTGGLLGAVLIYHLGTFGKFCLVMLALSIIANNCPNIYSVALTVQVLSRYTLMVPRFIWTAIGTGVYIAIAIPGYSHFETVLENFMNFIGYWLAIYEGISLTDHFVFKRGFSGYQPENYDQPDKLPPGIAAVAAFCCGVAGMVTGMSQTWFVGPIALHAGEAPYGGDVGFELGFAFAATSYLIFRPIELKYFGR</sequence>
<feature type="transmembrane region" description="Helical" evidence="9">
    <location>
        <begin position="428"/>
        <end position="447"/>
    </location>
</feature>
<feature type="transmembrane region" description="Helical" evidence="9">
    <location>
        <begin position="397"/>
        <end position="416"/>
    </location>
</feature>
<feature type="transmembrane region" description="Helical" evidence="9">
    <location>
        <begin position="345"/>
        <end position="370"/>
    </location>
</feature>
<reference evidence="10 11" key="2">
    <citation type="journal article" date="2012" name="PLoS Pathog.">
        <title>Diverse lifestyles and strategies of plant pathogenesis encoded in the genomes of eighteen Dothideomycetes fungi.</title>
        <authorList>
            <person name="Ohm R.A."/>
            <person name="Feau N."/>
            <person name="Henrissat B."/>
            <person name="Schoch C.L."/>
            <person name="Horwitz B.A."/>
            <person name="Barry K.W."/>
            <person name="Condon B.J."/>
            <person name="Copeland A.C."/>
            <person name="Dhillon B."/>
            <person name="Glaser F."/>
            <person name="Hesse C.N."/>
            <person name="Kosti I."/>
            <person name="LaButti K."/>
            <person name="Lindquist E.A."/>
            <person name="Lucas S."/>
            <person name="Salamov A.A."/>
            <person name="Bradshaw R.E."/>
            <person name="Ciuffetti L."/>
            <person name="Hamelin R.C."/>
            <person name="Kema G.H.J."/>
            <person name="Lawrence C."/>
            <person name="Scott J.A."/>
            <person name="Spatafora J.W."/>
            <person name="Turgeon B.G."/>
            <person name="de Wit P.J.G.M."/>
            <person name="Zhong S."/>
            <person name="Goodwin S.B."/>
            <person name="Grigoriev I.V."/>
        </authorList>
    </citation>
    <scope>NUCLEOTIDE SEQUENCE [LARGE SCALE GENOMIC DNA]</scope>
    <source>
        <strain evidence="11">NZE10 / CBS 128990</strain>
    </source>
</reference>
<keyword evidence="3 8" id="KW-0813">Transport</keyword>
<protein>
    <recommendedName>
        <fullName evidence="12">Purine-cytosine permease</fullName>
    </recommendedName>
</protein>
<dbReference type="Proteomes" id="UP000016933">
    <property type="component" value="Unassembled WGS sequence"/>
</dbReference>
<dbReference type="GO" id="GO:0015851">
    <property type="term" value="P:nucleobase transport"/>
    <property type="evidence" value="ECO:0007669"/>
    <property type="project" value="UniProtKB-ARBA"/>
</dbReference>
<dbReference type="eggNOG" id="ENOG502QQ8Y">
    <property type="taxonomic scope" value="Eukaryota"/>
</dbReference>
<dbReference type="GO" id="GO:0000329">
    <property type="term" value="C:fungal-type vacuole membrane"/>
    <property type="evidence" value="ECO:0007669"/>
    <property type="project" value="TreeGrafter"/>
</dbReference>
<keyword evidence="4" id="KW-0597">Phosphoprotein</keyword>
<dbReference type="InterPro" id="IPR001248">
    <property type="entry name" value="Pur-cyt_permease"/>
</dbReference>
<comment type="similarity">
    <text evidence="2 8">Belongs to the purine-cytosine permease (2.A.39) family.</text>
</comment>
<dbReference type="AlphaFoldDB" id="N1PX02"/>
<feature type="transmembrane region" description="Helical" evidence="9">
    <location>
        <begin position="300"/>
        <end position="325"/>
    </location>
</feature>
<dbReference type="InterPro" id="IPR026030">
    <property type="entry name" value="Pur-cyt_permease_Fcy2/21/22"/>
</dbReference>
<dbReference type="GO" id="GO:0005886">
    <property type="term" value="C:plasma membrane"/>
    <property type="evidence" value="ECO:0007669"/>
    <property type="project" value="TreeGrafter"/>
</dbReference>
<evidence type="ECO:0000256" key="3">
    <source>
        <dbReference type="ARBA" id="ARBA00022448"/>
    </source>
</evidence>
<reference evidence="11" key="1">
    <citation type="journal article" date="2012" name="PLoS Genet.">
        <title>The genomes of the fungal plant pathogens Cladosporium fulvum and Dothistroma septosporum reveal adaptation to different hosts and lifestyles but also signatures of common ancestry.</title>
        <authorList>
            <person name="de Wit P.J.G.M."/>
            <person name="van der Burgt A."/>
            <person name="Oekmen B."/>
            <person name="Stergiopoulos I."/>
            <person name="Abd-Elsalam K.A."/>
            <person name="Aerts A.L."/>
            <person name="Bahkali A.H."/>
            <person name="Beenen H.G."/>
            <person name="Chettri P."/>
            <person name="Cox M.P."/>
            <person name="Datema E."/>
            <person name="de Vries R.P."/>
            <person name="Dhillon B."/>
            <person name="Ganley A.R."/>
            <person name="Griffiths S.A."/>
            <person name="Guo Y."/>
            <person name="Hamelin R.C."/>
            <person name="Henrissat B."/>
            <person name="Kabir M.S."/>
            <person name="Jashni M.K."/>
            <person name="Kema G."/>
            <person name="Klaubauf S."/>
            <person name="Lapidus A."/>
            <person name="Levasseur A."/>
            <person name="Lindquist E."/>
            <person name="Mehrabi R."/>
            <person name="Ohm R.A."/>
            <person name="Owen T.J."/>
            <person name="Salamov A."/>
            <person name="Schwelm A."/>
            <person name="Schijlen E."/>
            <person name="Sun H."/>
            <person name="van den Burg H.A."/>
            <person name="van Ham R.C.H.J."/>
            <person name="Zhang S."/>
            <person name="Goodwin S.B."/>
            <person name="Grigoriev I.V."/>
            <person name="Collemare J."/>
            <person name="Bradshaw R.E."/>
        </authorList>
    </citation>
    <scope>NUCLEOTIDE SEQUENCE [LARGE SCALE GENOMIC DNA]</scope>
    <source>
        <strain evidence="11">NZE10 / CBS 128990</strain>
    </source>
</reference>
<dbReference type="CDD" id="cd11484">
    <property type="entry name" value="SLC-NCS1sbd_CobB-like"/>
    <property type="match status" value="1"/>
</dbReference>
<evidence type="ECO:0000256" key="2">
    <source>
        <dbReference type="ARBA" id="ARBA00008974"/>
    </source>
</evidence>
<dbReference type="PIRSF" id="PIRSF002744">
    <property type="entry name" value="Pur-cyt_permease"/>
    <property type="match status" value="1"/>
</dbReference>
<feature type="transmembrane region" description="Helical" evidence="9">
    <location>
        <begin position="157"/>
        <end position="179"/>
    </location>
</feature>
<evidence type="ECO:0000256" key="4">
    <source>
        <dbReference type="ARBA" id="ARBA00022553"/>
    </source>
</evidence>
<dbReference type="PANTHER" id="PTHR31806">
    <property type="entry name" value="PURINE-CYTOSINE PERMEASE FCY2-RELATED"/>
    <property type="match status" value="1"/>
</dbReference>
<evidence type="ECO:0008006" key="12">
    <source>
        <dbReference type="Google" id="ProtNLM"/>
    </source>
</evidence>